<dbReference type="PATRIC" id="fig|740709.3.peg.978"/>
<name>K2KPJ8_9GAMM</name>
<accession>K2KPJ8</accession>
<feature type="domain" description="Reverse transcriptase" evidence="2">
    <location>
        <begin position="94"/>
        <end position="453"/>
    </location>
</feature>
<proteinExistence type="inferred from homology"/>
<sequence length="551" mass="64307">MDEKEIKVAWKSKYSDVTGNEKDKKRPSYLHFDVRPNFQSACKKIFKEEYIENHSFWPFIFYKAKAEKIKLLSDLLNKHSLTLPATLNNKKNLPKAVKDLIEADPEISKALISTKGNPHKYATWKLRPICYASHLDSLIYSYYADLLYFDYEKLLKKKKLDDIVLAFRKGNGSVGKCNIHHSLKAFNDIKDYEKCVVLAFDVSSFFDILDHSIIKDKWLEVINQSQKHTSLPKHHFKVFKSITSFSYVDRDEVYDLFGISKNKPKKISRNIIKESFYKTLPSFKEPVQKRRRRTRICSSSAFREVVRNKQLKISRNNDNKGIPQGSPMSGLLSNMYMIDFDVELNEYTERHNGKYYRYCDDLLCIIPIQNKAEVESASRQLEKFVYNLAEKFKLDVNEKKTEKFAFMPESALEAIYPDGTQKPISKQSNNIACAKIADKALVYSRLQYLGFKFDGNKITIRSSSISRYQKKLKRGIKYHLQLKRKYDPDGSLKQQKLRELYSHVGMTNFPAYAYRSSAIMNSPAINKQLKNHQRVISKQIKTISKRIDIEP</sequence>
<dbReference type="SUPFAM" id="SSF56672">
    <property type="entry name" value="DNA/RNA polymerases"/>
    <property type="match status" value="1"/>
</dbReference>
<keyword evidence="4" id="KW-1185">Reference proteome</keyword>
<dbReference type="Pfam" id="PF00078">
    <property type="entry name" value="RVT_1"/>
    <property type="match status" value="1"/>
</dbReference>
<dbReference type="PANTHER" id="PTHR34047:SF8">
    <property type="entry name" value="PROTEIN YKFC"/>
    <property type="match status" value="1"/>
</dbReference>
<comment type="caution">
    <text evidence="3">The sequence shown here is derived from an EMBL/GenBank/DDBJ whole genome shotgun (WGS) entry which is preliminary data.</text>
</comment>
<dbReference type="InterPro" id="IPR000477">
    <property type="entry name" value="RT_dom"/>
</dbReference>
<dbReference type="PANTHER" id="PTHR34047">
    <property type="entry name" value="NUCLEAR INTRON MATURASE 1, MITOCHONDRIAL-RELATED"/>
    <property type="match status" value="1"/>
</dbReference>
<dbReference type="AlphaFoldDB" id="K2KPJ8"/>
<evidence type="ECO:0000256" key="1">
    <source>
        <dbReference type="ARBA" id="ARBA00034120"/>
    </source>
</evidence>
<evidence type="ECO:0000313" key="4">
    <source>
        <dbReference type="Proteomes" id="UP000014115"/>
    </source>
</evidence>
<dbReference type="PROSITE" id="PS50878">
    <property type="entry name" value="RT_POL"/>
    <property type="match status" value="1"/>
</dbReference>
<evidence type="ECO:0000259" key="2">
    <source>
        <dbReference type="PROSITE" id="PS50878"/>
    </source>
</evidence>
<evidence type="ECO:0000313" key="3">
    <source>
        <dbReference type="EMBL" id="EKE84364.1"/>
    </source>
</evidence>
<dbReference type="eggNOG" id="COG3344">
    <property type="taxonomic scope" value="Bacteria"/>
</dbReference>
<organism evidence="3 4">
    <name type="scientific">Idiomarina xiamenensis 10-D-4</name>
    <dbReference type="NCBI Taxonomy" id="740709"/>
    <lineage>
        <taxon>Bacteria</taxon>
        <taxon>Pseudomonadati</taxon>
        <taxon>Pseudomonadota</taxon>
        <taxon>Gammaproteobacteria</taxon>
        <taxon>Alteromonadales</taxon>
        <taxon>Idiomarinaceae</taxon>
        <taxon>Idiomarina</taxon>
    </lineage>
</organism>
<dbReference type="EMBL" id="AMRG01000005">
    <property type="protein sequence ID" value="EKE84364.1"/>
    <property type="molecule type" value="Genomic_DNA"/>
</dbReference>
<protein>
    <recommendedName>
        <fullName evidence="2">Reverse transcriptase domain-containing protein</fullName>
    </recommendedName>
</protein>
<dbReference type="InterPro" id="IPR043502">
    <property type="entry name" value="DNA/RNA_pol_sf"/>
</dbReference>
<dbReference type="Proteomes" id="UP000014115">
    <property type="component" value="Unassembled WGS sequence"/>
</dbReference>
<comment type="similarity">
    <text evidence="1">Belongs to the bacterial reverse transcriptase family.</text>
</comment>
<dbReference type="InterPro" id="IPR051083">
    <property type="entry name" value="GrpII_Intron_Splice-Mob/Def"/>
</dbReference>
<gene>
    <name evidence="3" type="ORF">A10D4_04822</name>
</gene>
<dbReference type="RefSeq" id="WP_008488081.1">
    <property type="nucleotide sequence ID" value="NZ_AMRG01000005.1"/>
</dbReference>
<reference evidence="3 4" key="1">
    <citation type="journal article" date="2012" name="J. Bacteriol.">
        <title>Genome Sequence of Idiomarina xiamenensis Type Strain 10-D-4.</title>
        <authorList>
            <person name="Lai Q."/>
            <person name="Wang L."/>
            <person name="Wang W."/>
            <person name="Shao Z."/>
        </authorList>
    </citation>
    <scope>NUCLEOTIDE SEQUENCE [LARGE SCALE GENOMIC DNA]</scope>
    <source>
        <strain evidence="3 4">10-D-4</strain>
    </source>
</reference>
<dbReference type="OrthoDB" id="9793236at2"/>